<dbReference type="PANTHER" id="PTHR32322">
    <property type="entry name" value="INNER MEMBRANE TRANSPORTER"/>
    <property type="match status" value="1"/>
</dbReference>
<feature type="transmembrane region" description="Helical" evidence="5">
    <location>
        <begin position="250"/>
        <end position="266"/>
    </location>
</feature>
<proteinExistence type="predicted"/>
<evidence type="ECO:0000313" key="7">
    <source>
        <dbReference type="EMBL" id="CAB4834163.1"/>
    </source>
</evidence>
<evidence type="ECO:0000256" key="5">
    <source>
        <dbReference type="SAM" id="Phobius"/>
    </source>
</evidence>
<feature type="transmembrane region" description="Helical" evidence="5">
    <location>
        <begin position="272"/>
        <end position="288"/>
    </location>
</feature>
<gene>
    <name evidence="7" type="ORF">UFOPK3204_01413</name>
</gene>
<feature type="transmembrane region" description="Helical" evidence="5">
    <location>
        <begin position="125"/>
        <end position="143"/>
    </location>
</feature>
<dbReference type="InterPro" id="IPR050638">
    <property type="entry name" value="AA-Vitamin_Transporters"/>
</dbReference>
<feature type="domain" description="EamA" evidence="6">
    <location>
        <begin position="12"/>
        <end position="139"/>
    </location>
</feature>
<sequence>MKRLLALAAPAVFVLIWSTGFVGARYGLPYAPPFALLAIRLAIAAVFLAVLTALLRSTWPNNATDYRRSALIGVLLHTGYLGGVFVAIDMGLPLSVTALVVCLQPVLVAVFAGPALGEHLITRQWIGIALGLLGAITVLSPGLMHQGSPEDYPPLAVLAALIALISSSAATVLQKRYGAGIPMLPGTAVQYAAAGVLLAVLAFFTEDIVIYWTPTFFGALAWLVLALSIGAVLLMFWLLRVGTATGVSSLYYLVPPVTLIEAYLLFGEQLLPLSLAGFALATIGVALVRRRPVLVDQDSESKNLATDDAT</sequence>
<feature type="transmembrane region" description="Helical" evidence="5">
    <location>
        <begin position="94"/>
        <end position="113"/>
    </location>
</feature>
<dbReference type="Pfam" id="PF00892">
    <property type="entry name" value="EamA"/>
    <property type="match status" value="2"/>
</dbReference>
<protein>
    <submittedName>
        <fullName evidence="7">Unannotated protein</fullName>
    </submittedName>
</protein>
<dbReference type="AlphaFoldDB" id="A0A6J7AMX4"/>
<evidence type="ECO:0000256" key="2">
    <source>
        <dbReference type="ARBA" id="ARBA00022692"/>
    </source>
</evidence>
<evidence type="ECO:0000259" key="6">
    <source>
        <dbReference type="Pfam" id="PF00892"/>
    </source>
</evidence>
<dbReference type="EMBL" id="CAFABK010000081">
    <property type="protein sequence ID" value="CAB4834163.1"/>
    <property type="molecule type" value="Genomic_DNA"/>
</dbReference>
<evidence type="ECO:0000256" key="3">
    <source>
        <dbReference type="ARBA" id="ARBA00022989"/>
    </source>
</evidence>
<dbReference type="InterPro" id="IPR037185">
    <property type="entry name" value="EmrE-like"/>
</dbReference>
<dbReference type="SUPFAM" id="SSF103481">
    <property type="entry name" value="Multidrug resistance efflux transporter EmrE"/>
    <property type="match status" value="2"/>
</dbReference>
<evidence type="ECO:0000256" key="4">
    <source>
        <dbReference type="ARBA" id="ARBA00023136"/>
    </source>
</evidence>
<name>A0A6J7AMX4_9ZZZZ</name>
<feature type="transmembrane region" description="Helical" evidence="5">
    <location>
        <begin position="155"/>
        <end position="173"/>
    </location>
</feature>
<feature type="transmembrane region" description="Helical" evidence="5">
    <location>
        <begin position="216"/>
        <end position="238"/>
    </location>
</feature>
<reference evidence="7" key="1">
    <citation type="submission" date="2020-05" db="EMBL/GenBank/DDBJ databases">
        <authorList>
            <person name="Chiriac C."/>
            <person name="Salcher M."/>
            <person name="Ghai R."/>
            <person name="Kavagutti S V."/>
        </authorList>
    </citation>
    <scope>NUCLEOTIDE SEQUENCE</scope>
</reference>
<dbReference type="InterPro" id="IPR000620">
    <property type="entry name" value="EamA_dom"/>
</dbReference>
<keyword evidence="2 5" id="KW-0812">Transmembrane</keyword>
<keyword evidence="4 5" id="KW-0472">Membrane</keyword>
<accession>A0A6J7AMX4</accession>
<feature type="transmembrane region" description="Helical" evidence="5">
    <location>
        <begin position="33"/>
        <end position="57"/>
    </location>
</feature>
<keyword evidence="3 5" id="KW-1133">Transmembrane helix</keyword>
<organism evidence="7">
    <name type="scientific">freshwater metagenome</name>
    <dbReference type="NCBI Taxonomy" id="449393"/>
    <lineage>
        <taxon>unclassified sequences</taxon>
        <taxon>metagenomes</taxon>
        <taxon>ecological metagenomes</taxon>
    </lineage>
</organism>
<evidence type="ECO:0000256" key="1">
    <source>
        <dbReference type="ARBA" id="ARBA00004141"/>
    </source>
</evidence>
<feature type="domain" description="EamA" evidence="6">
    <location>
        <begin position="156"/>
        <end position="288"/>
    </location>
</feature>
<feature type="transmembrane region" description="Helical" evidence="5">
    <location>
        <begin position="69"/>
        <end position="88"/>
    </location>
</feature>
<feature type="transmembrane region" description="Helical" evidence="5">
    <location>
        <begin position="185"/>
        <end position="204"/>
    </location>
</feature>
<dbReference type="PANTHER" id="PTHR32322:SF2">
    <property type="entry name" value="EAMA DOMAIN-CONTAINING PROTEIN"/>
    <property type="match status" value="1"/>
</dbReference>
<comment type="subcellular location">
    <subcellularLocation>
        <location evidence="1">Membrane</location>
        <topology evidence="1">Multi-pass membrane protein</topology>
    </subcellularLocation>
</comment>
<dbReference type="GO" id="GO:0016020">
    <property type="term" value="C:membrane"/>
    <property type="evidence" value="ECO:0007669"/>
    <property type="project" value="UniProtKB-SubCell"/>
</dbReference>